<feature type="domain" description="FFD box profile" evidence="4">
    <location>
        <begin position="187"/>
        <end position="203"/>
    </location>
</feature>
<evidence type="ECO:0000259" key="4">
    <source>
        <dbReference type="PROSITE" id="PS51513"/>
    </source>
</evidence>
<feature type="short sequence motif" description="FFD box" evidence="1">
    <location>
        <begin position="119"/>
        <end position="135"/>
    </location>
</feature>
<feature type="compositionally biased region" description="Basic and acidic residues" evidence="2">
    <location>
        <begin position="159"/>
        <end position="173"/>
    </location>
</feature>
<feature type="compositionally biased region" description="Basic and acidic residues" evidence="2">
    <location>
        <begin position="91"/>
        <end position="107"/>
    </location>
</feature>
<organism evidence="5 6">
    <name type="scientific">Artemia franciscana</name>
    <name type="common">Brine shrimp</name>
    <name type="synonym">Artemia sanfranciscana</name>
    <dbReference type="NCBI Taxonomy" id="6661"/>
    <lineage>
        <taxon>Eukaryota</taxon>
        <taxon>Metazoa</taxon>
        <taxon>Ecdysozoa</taxon>
        <taxon>Arthropoda</taxon>
        <taxon>Crustacea</taxon>
        <taxon>Branchiopoda</taxon>
        <taxon>Anostraca</taxon>
        <taxon>Artemiidae</taxon>
        <taxon>Artemia</taxon>
    </lineage>
</organism>
<feature type="region of interest" description="Disordered" evidence="2">
    <location>
        <begin position="144"/>
        <end position="173"/>
    </location>
</feature>
<evidence type="ECO:0000259" key="3">
    <source>
        <dbReference type="PROSITE" id="PS50878"/>
    </source>
</evidence>
<reference evidence="5" key="1">
    <citation type="submission" date="2023-07" db="EMBL/GenBank/DDBJ databases">
        <title>Chromosome-level genome assembly of Artemia franciscana.</title>
        <authorList>
            <person name="Jo E."/>
        </authorList>
    </citation>
    <scope>NUCLEOTIDE SEQUENCE</scope>
    <source>
        <tissue evidence="5">Whole body</tissue>
    </source>
</reference>
<feature type="compositionally biased region" description="Low complexity" evidence="2">
    <location>
        <begin position="81"/>
        <end position="90"/>
    </location>
</feature>
<evidence type="ECO:0000256" key="1">
    <source>
        <dbReference type="PROSITE-ProRule" id="PRU00846"/>
    </source>
</evidence>
<proteinExistence type="predicted"/>
<feature type="domain" description="Reverse transcriptase" evidence="3">
    <location>
        <begin position="137"/>
        <end position="365"/>
    </location>
</feature>
<dbReference type="PROSITE" id="PS51513">
    <property type="entry name" value="FFD"/>
    <property type="match status" value="2"/>
</dbReference>
<dbReference type="InterPro" id="IPR000477">
    <property type="entry name" value="RT_dom"/>
</dbReference>
<name>A0AA88ID04_ARTSF</name>
<protein>
    <recommendedName>
        <fullName evidence="7">Reverse transcriptase domain-containing protein</fullName>
    </recommendedName>
</protein>
<feature type="short sequence motif" description="FFD box" evidence="1">
    <location>
        <begin position="187"/>
        <end position="203"/>
    </location>
</feature>
<sequence>MVDLELVSGEYLLWKLFWEKMEQDEASCAIDTLLTPATVERTFSTLRKTYLRNACGQDKLSGLAVMSVHRSHKISTEKISDSASSKSISESVKDNGEVRESSEEKNEVGLAAKAVSEQICYNKEKSFFDTISCEAIERNKGGYQKLDRDSASSKSISESVKDNGEVRESTEEKNEVGTAAKAVSEQICYNKEKSFFDTISCEAIERNKGGYQKPDCLVFACFVDAKVAFNQVNLEKLLDKIDTKGVDRRIIGTLQYCESFPVLNGVRQGGVLSPLLYNLYLVRLNLCLAQTGVGCFIGGVCFNNLSHTDDLVILAPTVAALNHLPSICDEFTSANDIVFNTAKTMSMVSIPRGTPLKHIPTAWLS</sequence>
<dbReference type="Pfam" id="PF00078">
    <property type="entry name" value="RVT_1"/>
    <property type="match status" value="1"/>
</dbReference>
<dbReference type="InterPro" id="IPR025761">
    <property type="entry name" value="FFD_box"/>
</dbReference>
<evidence type="ECO:0008006" key="7">
    <source>
        <dbReference type="Google" id="ProtNLM"/>
    </source>
</evidence>
<keyword evidence="6" id="KW-1185">Reference proteome</keyword>
<comment type="caution">
    <text evidence="5">The sequence shown here is derived from an EMBL/GenBank/DDBJ whole genome shotgun (WGS) entry which is preliminary data.</text>
</comment>
<dbReference type="PROSITE" id="PS50878">
    <property type="entry name" value="RT_POL"/>
    <property type="match status" value="1"/>
</dbReference>
<feature type="region of interest" description="Disordered" evidence="2">
    <location>
        <begin position="76"/>
        <end position="107"/>
    </location>
</feature>
<evidence type="ECO:0000313" key="6">
    <source>
        <dbReference type="Proteomes" id="UP001187531"/>
    </source>
</evidence>
<evidence type="ECO:0000313" key="5">
    <source>
        <dbReference type="EMBL" id="KAK2721936.1"/>
    </source>
</evidence>
<feature type="domain" description="FFD box profile" evidence="4">
    <location>
        <begin position="119"/>
        <end position="135"/>
    </location>
</feature>
<dbReference type="AlphaFoldDB" id="A0AA88ID04"/>
<gene>
    <name evidence="5" type="ORF">QYM36_002490</name>
</gene>
<dbReference type="Proteomes" id="UP001187531">
    <property type="component" value="Unassembled WGS sequence"/>
</dbReference>
<dbReference type="EMBL" id="JAVRJZ010000005">
    <property type="protein sequence ID" value="KAK2721936.1"/>
    <property type="molecule type" value="Genomic_DNA"/>
</dbReference>
<accession>A0AA88ID04</accession>
<evidence type="ECO:0000256" key="2">
    <source>
        <dbReference type="SAM" id="MobiDB-lite"/>
    </source>
</evidence>